<name>A0A9P5CDG8_9HYPO</name>
<proteinExistence type="predicted"/>
<organism evidence="1 2">
    <name type="scientific">Trichoderma lentiforme</name>
    <dbReference type="NCBI Taxonomy" id="1567552"/>
    <lineage>
        <taxon>Eukaryota</taxon>
        <taxon>Fungi</taxon>
        <taxon>Dikarya</taxon>
        <taxon>Ascomycota</taxon>
        <taxon>Pezizomycotina</taxon>
        <taxon>Sordariomycetes</taxon>
        <taxon>Hypocreomycetidae</taxon>
        <taxon>Hypocreales</taxon>
        <taxon>Hypocreaceae</taxon>
        <taxon>Trichoderma</taxon>
    </lineage>
</organism>
<accession>A0A9P5CDG8</accession>
<keyword evidence="2" id="KW-1185">Reference proteome</keyword>
<sequence>MCASSIIPLSRECHLKITETGFSKSFYRTHTVDLANMIPESIIEGSANADEAGHRFVGNTEMFIGMPSMMRCHSESRVDSVKIESTNDGGH</sequence>
<dbReference type="Proteomes" id="UP000801864">
    <property type="component" value="Unassembled WGS sequence"/>
</dbReference>
<evidence type="ECO:0000313" key="2">
    <source>
        <dbReference type="Proteomes" id="UP000801864"/>
    </source>
</evidence>
<reference evidence="1 2" key="1">
    <citation type="submission" date="2018-06" db="EMBL/GenBank/DDBJ databases">
        <title>Genome analysis of cellulolytic fungus Trichoderma lentiforme CFAM-422.</title>
        <authorList>
            <person name="Steindorff A.S."/>
            <person name="Formighieri E.F."/>
            <person name="Midorikawa G.E.O."/>
            <person name="Tamietti M.S."/>
            <person name="Ramos E.Z."/>
            <person name="Silva A.S."/>
            <person name="Bon E.P.S."/>
            <person name="Mendes T.D."/>
            <person name="Damaso M.C.T."/>
            <person name="Favaro L.C.L."/>
        </authorList>
    </citation>
    <scope>NUCLEOTIDE SEQUENCE [LARGE SCALE GENOMIC DNA]</scope>
    <source>
        <strain evidence="1 2">CFAM-422</strain>
    </source>
</reference>
<comment type="caution">
    <text evidence="1">The sequence shown here is derived from an EMBL/GenBank/DDBJ whole genome shotgun (WGS) entry which is preliminary data.</text>
</comment>
<gene>
    <name evidence="1" type="ORF">CFAM422_006295</name>
</gene>
<evidence type="ECO:0000313" key="1">
    <source>
        <dbReference type="EMBL" id="KAF3071489.1"/>
    </source>
</evidence>
<protein>
    <submittedName>
        <fullName evidence="1">Uncharacterized protein</fullName>
    </submittedName>
</protein>
<dbReference type="EMBL" id="QLNT01000010">
    <property type="protein sequence ID" value="KAF3071489.1"/>
    <property type="molecule type" value="Genomic_DNA"/>
</dbReference>
<dbReference type="AlphaFoldDB" id="A0A9P5CDG8"/>